<dbReference type="Proteomes" id="UP000177478">
    <property type="component" value="Unassembled WGS sequence"/>
</dbReference>
<comment type="caution">
    <text evidence="1">The sequence shown here is derived from an EMBL/GenBank/DDBJ whole genome shotgun (WGS) entry which is preliminary data.</text>
</comment>
<dbReference type="AlphaFoldDB" id="A0A1F8G2I1"/>
<evidence type="ECO:0000313" key="2">
    <source>
        <dbReference type="Proteomes" id="UP000177478"/>
    </source>
</evidence>
<accession>A0A1F8G2I1</accession>
<organism evidence="1 2">
    <name type="scientific">Candidatus Yanofskybacteria bacterium RIFCSPHIGHO2_12_FULL_45_19b</name>
    <dbReference type="NCBI Taxonomy" id="1802689"/>
    <lineage>
        <taxon>Bacteria</taxon>
        <taxon>Candidatus Yanofskyibacteriota</taxon>
    </lineage>
</organism>
<sequence length="175" mass="20601">MPLDLSQFELVKPLTWEEVFEIWQSNEINEVHWEKYWKEKRFNSWYEWRKKYIEPIAALDKQWKLVKVVEPLKSVPNFHGGPYTGWDKNFYEGRDLPTFAEMKENPTAAGYLKNLPPETTILAWNTEIGVIVIEGMHRCAAITKASKDGVDLKFELYVAIADCSRSEIPDFREKK</sequence>
<evidence type="ECO:0000313" key="1">
    <source>
        <dbReference type="EMBL" id="OGN18749.1"/>
    </source>
</evidence>
<dbReference type="EMBL" id="MGKD01000031">
    <property type="protein sequence ID" value="OGN18749.1"/>
    <property type="molecule type" value="Genomic_DNA"/>
</dbReference>
<proteinExistence type="predicted"/>
<protein>
    <submittedName>
        <fullName evidence="1">Uncharacterized protein</fullName>
    </submittedName>
</protein>
<name>A0A1F8G2I1_9BACT</name>
<reference evidence="1 2" key="1">
    <citation type="journal article" date="2016" name="Nat. Commun.">
        <title>Thousands of microbial genomes shed light on interconnected biogeochemical processes in an aquifer system.</title>
        <authorList>
            <person name="Anantharaman K."/>
            <person name="Brown C.T."/>
            <person name="Hug L.A."/>
            <person name="Sharon I."/>
            <person name="Castelle C.J."/>
            <person name="Probst A.J."/>
            <person name="Thomas B.C."/>
            <person name="Singh A."/>
            <person name="Wilkins M.J."/>
            <person name="Karaoz U."/>
            <person name="Brodie E.L."/>
            <person name="Williams K.H."/>
            <person name="Hubbard S.S."/>
            <person name="Banfield J.F."/>
        </authorList>
    </citation>
    <scope>NUCLEOTIDE SEQUENCE [LARGE SCALE GENOMIC DNA]</scope>
</reference>
<dbReference type="STRING" id="1802689.A3F25_03010"/>
<gene>
    <name evidence="1" type="ORF">A3F25_03010</name>
</gene>